<dbReference type="GO" id="GO:0016020">
    <property type="term" value="C:membrane"/>
    <property type="evidence" value="ECO:0007669"/>
    <property type="project" value="UniProtKB-SubCell"/>
</dbReference>
<evidence type="ECO:0000256" key="2">
    <source>
        <dbReference type="ARBA" id="ARBA00008727"/>
    </source>
</evidence>
<evidence type="ECO:0000259" key="9">
    <source>
        <dbReference type="PROSITE" id="PS50835"/>
    </source>
</evidence>
<keyword evidence="11" id="KW-1185">Reference proteome</keyword>
<dbReference type="SMART" id="SM00409">
    <property type="entry name" value="IG"/>
    <property type="match status" value="2"/>
</dbReference>
<dbReference type="PANTHER" id="PTHR32178:SF6">
    <property type="entry name" value="IG-LIKE DOMAIN-CONTAINING PROTEIN"/>
    <property type="match status" value="1"/>
</dbReference>
<keyword evidence="3 8" id="KW-0812">Transmembrane</keyword>
<evidence type="ECO:0000313" key="10">
    <source>
        <dbReference type="EMBL" id="CAG2255859.1"/>
    </source>
</evidence>
<proteinExistence type="inferred from homology"/>
<dbReference type="PANTHER" id="PTHR32178">
    <property type="entry name" value="FAM187"/>
    <property type="match status" value="1"/>
</dbReference>
<name>A0A8S3VDD1_MYTED</name>
<keyword evidence="7" id="KW-0325">Glycoprotein</keyword>
<keyword evidence="5 8" id="KW-1133">Transmembrane helix</keyword>
<dbReference type="InterPro" id="IPR003599">
    <property type="entry name" value="Ig_sub"/>
</dbReference>
<comment type="subcellular location">
    <subcellularLocation>
        <location evidence="1">Membrane</location>
        <topology evidence="1">Single-pass type I membrane protein</topology>
    </subcellularLocation>
</comment>
<gene>
    <name evidence="10" type="ORF">MEDL_67243</name>
</gene>
<dbReference type="AlphaFoldDB" id="A0A8S3VDD1"/>
<dbReference type="OrthoDB" id="6434091at2759"/>
<dbReference type="InterPro" id="IPR039311">
    <property type="entry name" value="FAM187A/B"/>
</dbReference>
<organism evidence="10 11">
    <name type="scientific">Mytilus edulis</name>
    <name type="common">Blue mussel</name>
    <dbReference type="NCBI Taxonomy" id="6550"/>
    <lineage>
        <taxon>Eukaryota</taxon>
        <taxon>Metazoa</taxon>
        <taxon>Spiralia</taxon>
        <taxon>Lophotrochozoa</taxon>
        <taxon>Mollusca</taxon>
        <taxon>Bivalvia</taxon>
        <taxon>Autobranchia</taxon>
        <taxon>Pteriomorphia</taxon>
        <taxon>Mytilida</taxon>
        <taxon>Mytiloidea</taxon>
        <taxon>Mytilidae</taxon>
        <taxon>Mytilinae</taxon>
        <taxon>Mytilus</taxon>
    </lineage>
</organism>
<comment type="similarity">
    <text evidence="2">Belongs to the FAM187 family.</text>
</comment>
<keyword evidence="6 8" id="KW-0472">Membrane</keyword>
<dbReference type="InterPro" id="IPR036179">
    <property type="entry name" value="Ig-like_dom_sf"/>
</dbReference>
<evidence type="ECO:0000256" key="8">
    <source>
        <dbReference type="SAM" id="Phobius"/>
    </source>
</evidence>
<dbReference type="CDD" id="cd00096">
    <property type="entry name" value="Ig"/>
    <property type="match status" value="1"/>
</dbReference>
<evidence type="ECO:0000256" key="6">
    <source>
        <dbReference type="ARBA" id="ARBA00023136"/>
    </source>
</evidence>
<comment type="caution">
    <text evidence="10">The sequence shown here is derived from an EMBL/GenBank/DDBJ whole genome shotgun (WGS) entry which is preliminary data.</text>
</comment>
<evidence type="ECO:0000256" key="1">
    <source>
        <dbReference type="ARBA" id="ARBA00004479"/>
    </source>
</evidence>
<evidence type="ECO:0000256" key="4">
    <source>
        <dbReference type="ARBA" id="ARBA00022729"/>
    </source>
</evidence>
<dbReference type="InterPro" id="IPR007110">
    <property type="entry name" value="Ig-like_dom"/>
</dbReference>
<dbReference type="Gene3D" id="2.60.40.10">
    <property type="entry name" value="Immunoglobulins"/>
    <property type="match status" value="1"/>
</dbReference>
<accession>A0A8S3VDD1</accession>
<evidence type="ECO:0000256" key="3">
    <source>
        <dbReference type="ARBA" id="ARBA00022692"/>
    </source>
</evidence>
<feature type="domain" description="Ig-like" evidence="9">
    <location>
        <begin position="373"/>
        <end position="449"/>
    </location>
</feature>
<dbReference type="Pfam" id="PF07686">
    <property type="entry name" value="V-set"/>
    <property type="match status" value="1"/>
</dbReference>
<feature type="transmembrane region" description="Helical" evidence="8">
    <location>
        <begin position="466"/>
        <end position="486"/>
    </location>
</feature>
<dbReference type="SUPFAM" id="SSF48726">
    <property type="entry name" value="Immunoglobulin"/>
    <property type="match status" value="2"/>
</dbReference>
<evidence type="ECO:0000313" key="11">
    <source>
        <dbReference type="Proteomes" id="UP000683360"/>
    </source>
</evidence>
<keyword evidence="4" id="KW-0732">Signal</keyword>
<evidence type="ECO:0000256" key="7">
    <source>
        <dbReference type="ARBA" id="ARBA00023180"/>
    </source>
</evidence>
<dbReference type="InterPro" id="IPR013783">
    <property type="entry name" value="Ig-like_fold"/>
</dbReference>
<evidence type="ECO:0000256" key="5">
    <source>
        <dbReference type="ARBA" id="ARBA00022989"/>
    </source>
</evidence>
<dbReference type="Proteomes" id="UP000683360">
    <property type="component" value="Unassembled WGS sequence"/>
</dbReference>
<dbReference type="InterPro" id="IPR013106">
    <property type="entry name" value="Ig_V-set"/>
</dbReference>
<dbReference type="PROSITE" id="PS50835">
    <property type="entry name" value="IG_LIKE"/>
    <property type="match status" value="2"/>
</dbReference>
<dbReference type="EMBL" id="CAJPWZ010003287">
    <property type="protein sequence ID" value="CAG2255859.1"/>
    <property type="molecule type" value="Genomic_DNA"/>
</dbReference>
<protein>
    <recommendedName>
        <fullName evidence="9">Ig-like domain-containing protein</fullName>
    </recommendedName>
</protein>
<sequence>MVIEIEDDDGHREKYNITEELDELMKDHLPFDVPDESMDEEYKTKLRPRRDTASVQDQVPWNRNLPECEKYIENYRKQNRGAPLQLMYSVEEHEHIVLTCHYCGDKETYGKTIEWKKLDRKKAKGRQFRIVRMDIDMHDDENDNRVYIDEEYGLHIKNATTADRGTYFCHDMKTKDVYVKKYLDVNMLKNFFFSSDRFRVFFHLEAKRDNLVYYSSWGDWTPCSVCGAEGERKRRGTCMAKLYSERQMIQNYEQLYYILRSYKAGLPCRSSLFERYYYSMSSYRDRPDEMEYKSCHVQCWKVCLVTVIDQTRWNTSHVTCNVGRVSNYYYSMSSYRDRPDEMEYKSCHVQCWKGGSGGKKFASVKLDKIEFTDVMKKFPETTVIATEGDRVDLICPGSSIDTLVYWINGTKYMSSLKLREKMADRVEIDAYNVFVIHTSLVEDSRSYTCSYAVLPPPGLPPWIEHLIYLCYSFTVDFWVFVIFLVVRHKHRLVAHTTKRFKPVIDDSDEDENNNVEVQTIRRESEAQLYRDFDEYSAENEALLSNDFAEYSADNQVLLESDFDEFSNENEIVLRSDFDEYSPENEFMLESDFDEFSAENEVVSASDFNKYSQNEEVLMSNNKYFNTYRDKKYI</sequence>
<feature type="domain" description="Ig-like" evidence="9">
    <location>
        <begin position="83"/>
        <end position="169"/>
    </location>
</feature>
<reference evidence="10" key="1">
    <citation type="submission" date="2021-03" db="EMBL/GenBank/DDBJ databases">
        <authorList>
            <person name="Bekaert M."/>
        </authorList>
    </citation>
    <scope>NUCLEOTIDE SEQUENCE</scope>
</reference>